<dbReference type="RefSeq" id="WP_165311695.1">
    <property type="nucleotide sequence ID" value="NZ_CP049331.1"/>
</dbReference>
<evidence type="ECO:0000256" key="2">
    <source>
        <dbReference type="ARBA" id="ARBA00023239"/>
    </source>
</evidence>
<feature type="chain" id="PRO_5026350335" evidence="3">
    <location>
        <begin position="20"/>
        <end position="395"/>
    </location>
</feature>
<keyword evidence="6" id="KW-1185">Reference proteome</keyword>
<dbReference type="EMBL" id="CP049331">
    <property type="protein sequence ID" value="QIH42118.1"/>
    <property type="molecule type" value="Genomic_DNA"/>
</dbReference>
<dbReference type="AlphaFoldDB" id="A0A6G7CJ96"/>
<gene>
    <name evidence="5" type="ORF">G5S32_08965</name>
</gene>
<dbReference type="InterPro" id="IPR008929">
    <property type="entry name" value="Chondroitin_lyas"/>
</dbReference>
<keyword evidence="1 3" id="KW-0732">Signal</keyword>
<dbReference type="KEGG" id="vzi:G5S32_08965"/>
<feature type="signal peptide" evidence="3">
    <location>
        <begin position="1"/>
        <end position="19"/>
    </location>
</feature>
<dbReference type="GO" id="GO:0016829">
    <property type="term" value="F:lyase activity"/>
    <property type="evidence" value="ECO:0007669"/>
    <property type="project" value="UniProtKB-KW"/>
</dbReference>
<dbReference type="Proteomes" id="UP000503003">
    <property type="component" value="Chromosome 1"/>
</dbReference>
<dbReference type="SMR" id="A0A6G7CJ96"/>
<name>A0A6G7CJ96_9VIBR</name>
<evidence type="ECO:0000256" key="3">
    <source>
        <dbReference type="SAM" id="SignalP"/>
    </source>
</evidence>
<evidence type="ECO:0000259" key="4">
    <source>
        <dbReference type="Pfam" id="PF05426"/>
    </source>
</evidence>
<proteinExistence type="predicted"/>
<evidence type="ECO:0000256" key="1">
    <source>
        <dbReference type="ARBA" id="ARBA00022729"/>
    </source>
</evidence>
<organism evidence="5 6">
    <name type="scientific">Vibrio ziniensis</name>
    <dbReference type="NCBI Taxonomy" id="2711221"/>
    <lineage>
        <taxon>Bacteria</taxon>
        <taxon>Pseudomonadati</taxon>
        <taxon>Pseudomonadota</taxon>
        <taxon>Gammaproteobacteria</taxon>
        <taxon>Vibrionales</taxon>
        <taxon>Vibrionaceae</taxon>
        <taxon>Vibrio</taxon>
    </lineage>
</organism>
<sequence>MFKRLALLCVLIFSFTVQSTVLENTLTPISYNIRVLENNKKNLQHLNQPFTTLIRRADKALTNPIDPVTNKTLMPASGDKHDYYSFGPYWWPNPDTPSGLPYIRKDGEFNLETRTSATDMQRLITFANNVKLLGLAYYFSDDQKYADKAIEQLRAWFINSQTKMNPNMNHAQAIPGRVNGRGIGIIDSRVLIGVVDAVELIKPTLSEKDYQSIVAWFREFNHWLVSSVNGIDEEKQNNNHGTWYDAQVVAFSLFTHQPDIAKQRLQITKAKRIANQFDQDGKQDAELARTRPWHYSNFNLQAYSLLGVYGEKLGVDIWSYQNNSIALENGYQYIAQYTISPERWSLKEFKKISPSISYSNMLYARHAYADPIFKKAVTKLNQSKENQSDIANLLF</sequence>
<dbReference type="Gene3D" id="1.50.10.100">
    <property type="entry name" value="Chondroitin AC/alginate lyase"/>
    <property type="match status" value="1"/>
</dbReference>
<protein>
    <submittedName>
        <fullName evidence="5">Alginate lyase family protein</fullName>
    </submittedName>
</protein>
<keyword evidence="2 5" id="KW-0456">Lyase</keyword>
<accession>A0A6G7CJ96</accession>
<evidence type="ECO:0000313" key="6">
    <source>
        <dbReference type="Proteomes" id="UP000503003"/>
    </source>
</evidence>
<dbReference type="InterPro" id="IPR008397">
    <property type="entry name" value="Alginate_lyase_dom"/>
</dbReference>
<dbReference type="SUPFAM" id="SSF48230">
    <property type="entry name" value="Chondroitin AC/alginate lyase"/>
    <property type="match status" value="1"/>
</dbReference>
<reference evidence="5 6" key="1">
    <citation type="submission" date="2020-02" db="EMBL/GenBank/DDBJ databases">
        <title>A complete genome of a marine bacterium Vibrio sp. ZWAL4003 isolated from the mangrove sediment with the ability to degrade polysaccharides.</title>
        <authorList>
            <person name="Wu J."/>
            <person name="Qu W."/>
            <person name="Zeng R."/>
        </authorList>
    </citation>
    <scope>NUCLEOTIDE SEQUENCE [LARGE SCALE GENOMIC DNA]</scope>
    <source>
        <strain evidence="5 6">ZWAL4003</strain>
    </source>
</reference>
<dbReference type="Pfam" id="PF05426">
    <property type="entry name" value="Alginate_lyase"/>
    <property type="match status" value="1"/>
</dbReference>
<feature type="domain" description="Alginate lyase" evidence="4">
    <location>
        <begin position="68"/>
        <end position="344"/>
    </location>
</feature>
<evidence type="ECO:0000313" key="5">
    <source>
        <dbReference type="EMBL" id="QIH42118.1"/>
    </source>
</evidence>
<dbReference type="GO" id="GO:0042597">
    <property type="term" value="C:periplasmic space"/>
    <property type="evidence" value="ECO:0007669"/>
    <property type="project" value="InterPro"/>
</dbReference>